<dbReference type="PANTHER" id="PTHR23049">
    <property type="entry name" value="MYOSIN REGULATORY LIGHT CHAIN 2"/>
    <property type="match status" value="1"/>
</dbReference>
<keyword evidence="3" id="KW-1185">Reference proteome</keyword>
<name>A0A9W4XMV9_9ASCO</name>
<dbReference type="Proteomes" id="UP001152885">
    <property type="component" value="Unassembled WGS sequence"/>
</dbReference>
<dbReference type="EMBL" id="CANTUO010000005">
    <property type="protein sequence ID" value="CAI5759755.1"/>
    <property type="molecule type" value="Genomic_DNA"/>
</dbReference>
<keyword evidence="1" id="KW-0677">Repeat</keyword>
<comment type="caution">
    <text evidence="2">The sequence shown here is derived from an EMBL/GenBank/DDBJ whole genome shotgun (WGS) entry which is preliminary data.</text>
</comment>
<reference evidence="2" key="1">
    <citation type="submission" date="2022-12" db="EMBL/GenBank/DDBJ databases">
        <authorList>
            <person name="Brejova B."/>
        </authorList>
    </citation>
    <scope>NUCLEOTIDE SEQUENCE</scope>
</reference>
<evidence type="ECO:0000256" key="1">
    <source>
        <dbReference type="ARBA" id="ARBA00022737"/>
    </source>
</evidence>
<dbReference type="SUPFAM" id="SSF47473">
    <property type="entry name" value="EF-hand"/>
    <property type="match status" value="1"/>
</dbReference>
<evidence type="ECO:0000313" key="2">
    <source>
        <dbReference type="EMBL" id="CAI5759755.1"/>
    </source>
</evidence>
<gene>
    <name evidence="2" type="ORF">CANVERA_P4266</name>
</gene>
<dbReference type="InterPro" id="IPR011992">
    <property type="entry name" value="EF-hand-dom_pair"/>
</dbReference>
<dbReference type="Gene3D" id="1.10.238.10">
    <property type="entry name" value="EF-hand"/>
    <property type="match status" value="1"/>
</dbReference>
<evidence type="ECO:0000313" key="3">
    <source>
        <dbReference type="Proteomes" id="UP001152885"/>
    </source>
</evidence>
<dbReference type="AlphaFoldDB" id="A0A9W4XMV9"/>
<sequence length="161" mass="18259">MNSLSNVQKQQIRNAFTLIDGESRDKIVTKDDLKKLYSTLNLRTPGEAQLSEMFNNKEGLDFNEFSNMMSQEMSAVDDKSIIHNALKVFSDKGNLKTFKDEIQIDISVLKDACCSVQLGEIGSGDNRLSRSTFDKLTNNFIQTTHDGKQIFLASKWLDAYY</sequence>
<accession>A0A9W4XMV9</accession>
<protein>
    <submittedName>
        <fullName evidence="2">Uncharacterized protein</fullName>
    </submittedName>
</protein>
<dbReference type="InterPro" id="IPR050403">
    <property type="entry name" value="Myosin_RLC"/>
</dbReference>
<dbReference type="OrthoDB" id="429467at2759"/>
<proteinExistence type="predicted"/>
<organism evidence="2 3">
    <name type="scientific">Candida verbasci</name>
    <dbReference type="NCBI Taxonomy" id="1227364"/>
    <lineage>
        <taxon>Eukaryota</taxon>
        <taxon>Fungi</taxon>
        <taxon>Dikarya</taxon>
        <taxon>Ascomycota</taxon>
        <taxon>Saccharomycotina</taxon>
        <taxon>Pichiomycetes</taxon>
        <taxon>Debaryomycetaceae</taxon>
        <taxon>Candida/Lodderomyces clade</taxon>
        <taxon>Candida</taxon>
    </lineage>
</organism>